<dbReference type="Gene3D" id="3.90.70.10">
    <property type="entry name" value="Cysteine proteinases"/>
    <property type="match status" value="1"/>
</dbReference>
<dbReference type="AlphaFoldDB" id="A0ABD2ASG8"/>
<evidence type="ECO:0000256" key="6">
    <source>
        <dbReference type="RuleBase" id="RU366025"/>
    </source>
</evidence>
<dbReference type="SMART" id="SM00290">
    <property type="entry name" value="ZnF_UBP"/>
    <property type="match status" value="1"/>
</dbReference>
<dbReference type="GO" id="GO:0008270">
    <property type="term" value="F:zinc ion binding"/>
    <property type="evidence" value="ECO:0007669"/>
    <property type="project" value="UniProtKB-KW"/>
</dbReference>
<gene>
    <name evidence="10" type="ORF">V1477_019128</name>
</gene>
<dbReference type="SUPFAM" id="SSF57850">
    <property type="entry name" value="RING/U-box"/>
    <property type="match status" value="1"/>
</dbReference>
<dbReference type="PROSITE" id="PS50235">
    <property type="entry name" value="USP_3"/>
    <property type="match status" value="1"/>
</dbReference>
<dbReference type="EC" id="3.4.19.12" evidence="6"/>
<dbReference type="Pfam" id="PF02148">
    <property type="entry name" value="zf-UBP"/>
    <property type="match status" value="1"/>
</dbReference>
<dbReference type="GO" id="GO:0004843">
    <property type="term" value="F:cysteine-type deubiquitinase activity"/>
    <property type="evidence" value="ECO:0007669"/>
    <property type="project" value="UniProtKB-UniRule"/>
</dbReference>
<dbReference type="PROSITE" id="PS50271">
    <property type="entry name" value="ZF_UBP"/>
    <property type="match status" value="1"/>
</dbReference>
<keyword evidence="6" id="KW-0378">Hydrolase</keyword>
<dbReference type="Gene3D" id="3.30.40.10">
    <property type="entry name" value="Zinc/RING finger domain, C3HC4 (zinc finger)"/>
    <property type="match status" value="1"/>
</dbReference>
<keyword evidence="11" id="KW-1185">Reference proteome</keyword>
<dbReference type="PROSITE" id="PS00972">
    <property type="entry name" value="USP_1"/>
    <property type="match status" value="1"/>
</dbReference>
<dbReference type="PROSITE" id="PS00973">
    <property type="entry name" value="USP_2"/>
    <property type="match status" value="1"/>
</dbReference>
<evidence type="ECO:0000259" key="8">
    <source>
        <dbReference type="PROSITE" id="PS50235"/>
    </source>
</evidence>
<feature type="domain" description="USP" evidence="8">
    <location>
        <begin position="244"/>
        <end position="593"/>
    </location>
</feature>
<feature type="domain" description="UBP-type" evidence="9">
    <location>
        <begin position="72"/>
        <end position="165"/>
    </location>
</feature>
<reference evidence="10 11" key="1">
    <citation type="journal article" date="2024" name="Ann. Entomol. Soc. Am.">
        <title>Genomic analyses of the southern and eastern yellowjacket wasps (Hymenoptera: Vespidae) reveal evolutionary signatures of social life.</title>
        <authorList>
            <person name="Catto M.A."/>
            <person name="Caine P.B."/>
            <person name="Orr S.E."/>
            <person name="Hunt B.G."/>
            <person name="Goodisman M.A.D."/>
        </authorList>
    </citation>
    <scope>NUCLEOTIDE SEQUENCE [LARGE SCALE GENOMIC DNA]</scope>
    <source>
        <strain evidence="10">232</strain>
        <tissue evidence="10">Head and thorax</tissue>
    </source>
</reference>
<dbReference type="InterPro" id="IPR001607">
    <property type="entry name" value="Znf_UBP"/>
</dbReference>
<dbReference type="InterPro" id="IPR001394">
    <property type="entry name" value="Peptidase_C19_UCH"/>
</dbReference>
<sequence>MECPHLAQSVRLGANDVETTCTKDLPFVCAGQVVVVVLSSSRVTTMNAKRNVVLSSSGRPFYGCQEGYVGRDSGKNHRDGGDGDCDGNVCGTEKSTWLCLHCGAVHCGRYVAGHALQHHEKNTQHCVCIDCENLSVFCYTCDEYVINDTTSGQIEKIRQIIFRKDEHKENDESWSTTPATTPSSRRESSEDNDADALWKAEVVVRNLRPRTARKRLHSLDGTSGDNRPATKRRSSKITKEKKVVGLRNLGNTCFMNVVLQSFNNISHFCEYLTQMPCLEGIAFDPSEPPTHRGRIVTPGRAKELMSDALLAEELRKVLLGLSLGGSNGQAISPECLFLVIWKVVPRFRGYQQQDAHEFLTYMLDRLHTELLQLLPRLGHEPLGLRGKQSIVTAVFGGTLLSVVHCMNCRTDSKTHEPFQDLSLDIPDRLQRRTKEQEEVCSLTYSLTRFFKVEELADSELYFCDNCMGKQRSTKRFWIHRLPNVLCLHIKRFRWCNSYRSKVDTQVDFPMESLDMSAFTVRGVTGIKLGTQNSHLYDLAAVIVHHGSGAGTGHYTAFAVHDGQWFHFNDSSVRPASTDAVAKCKPYILFYVRKEFSIPPPL</sequence>
<comment type="catalytic activity">
    <reaction evidence="1 6">
        <text>Thiol-dependent hydrolysis of ester, thioester, amide, peptide and isopeptide bonds formed by the C-terminal Gly of ubiquitin (a 76-residue protein attached to proteins as an intracellular targeting signal).</text>
        <dbReference type="EC" id="3.4.19.12"/>
    </reaction>
</comment>
<dbReference type="PANTHER" id="PTHR21646">
    <property type="entry name" value="UBIQUITIN CARBOXYL-TERMINAL HYDROLASE"/>
    <property type="match status" value="1"/>
</dbReference>
<feature type="region of interest" description="Disordered" evidence="7">
    <location>
        <begin position="213"/>
        <end position="237"/>
    </location>
</feature>
<organism evidence="10 11">
    <name type="scientific">Vespula maculifrons</name>
    <name type="common">Eastern yellow jacket</name>
    <name type="synonym">Wasp</name>
    <dbReference type="NCBI Taxonomy" id="7453"/>
    <lineage>
        <taxon>Eukaryota</taxon>
        <taxon>Metazoa</taxon>
        <taxon>Ecdysozoa</taxon>
        <taxon>Arthropoda</taxon>
        <taxon>Hexapoda</taxon>
        <taxon>Insecta</taxon>
        <taxon>Pterygota</taxon>
        <taxon>Neoptera</taxon>
        <taxon>Endopterygota</taxon>
        <taxon>Hymenoptera</taxon>
        <taxon>Apocrita</taxon>
        <taxon>Aculeata</taxon>
        <taxon>Vespoidea</taxon>
        <taxon>Vespidae</taxon>
        <taxon>Vespinae</taxon>
        <taxon>Vespula</taxon>
    </lineage>
</organism>
<dbReference type="Pfam" id="PF00443">
    <property type="entry name" value="UCH"/>
    <property type="match status" value="1"/>
</dbReference>
<evidence type="ECO:0000256" key="3">
    <source>
        <dbReference type="ARBA" id="ARBA00022771"/>
    </source>
</evidence>
<dbReference type="Proteomes" id="UP001607303">
    <property type="component" value="Unassembled WGS sequence"/>
</dbReference>
<keyword evidence="6" id="KW-0645">Protease</keyword>
<evidence type="ECO:0000259" key="9">
    <source>
        <dbReference type="PROSITE" id="PS50271"/>
    </source>
</evidence>
<keyword evidence="6" id="KW-0833">Ubl conjugation pathway</keyword>
<protein>
    <recommendedName>
        <fullName evidence="6">Ubiquitin carboxyl-terminal hydrolase</fullName>
        <ecNumber evidence="6">3.4.19.12</ecNumber>
    </recommendedName>
</protein>
<keyword evidence="6" id="KW-0788">Thiol protease</keyword>
<keyword evidence="4" id="KW-0862">Zinc</keyword>
<comment type="similarity">
    <text evidence="6">Belongs to the peptidase C19 family.</text>
</comment>
<feature type="compositionally biased region" description="Low complexity" evidence="7">
    <location>
        <begin position="173"/>
        <end position="183"/>
    </location>
</feature>
<evidence type="ECO:0000256" key="5">
    <source>
        <dbReference type="PROSITE-ProRule" id="PRU00502"/>
    </source>
</evidence>
<evidence type="ECO:0000256" key="4">
    <source>
        <dbReference type="ARBA" id="ARBA00022833"/>
    </source>
</evidence>
<dbReference type="InterPro" id="IPR018200">
    <property type="entry name" value="USP_CS"/>
</dbReference>
<dbReference type="InterPro" id="IPR038765">
    <property type="entry name" value="Papain-like_cys_pep_sf"/>
</dbReference>
<dbReference type="GO" id="GO:0006508">
    <property type="term" value="P:proteolysis"/>
    <property type="evidence" value="ECO:0007669"/>
    <property type="project" value="UniProtKB-KW"/>
</dbReference>
<dbReference type="EMBL" id="JAYRBN010000114">
    <property type="protein sequence ID" value="KAL2723277.1"/>
    <property type="molecule type" value="Genomic_DNA"/>
</dbReference>
<evidence type="ECO:0000313" key="11">
    <source>
        <dbReference type="Proteomes" id="UP001607303"/>
    </source>
</evidence>
<keyword evidence="2" id="KW-0479">Metal-binding</keyword>
<evidence type="ECO:0000256" key="1">
    <source>
        <dbReference type="ARBA" id="ARBA00000707"/>
    </source>
</evidence>
<keyword evidence="3 5" id="KW-0863">Zinc-finger</keyword>
<proteinExistence type="inferred from homology"/>
<name>A0ABD2ASG8_VESMC</name>
<dbReference type="SUPFAM" id="SSF54001">
    <property type="entry name" value="Cysteine proteinases"/>
    <property type="match status" value="1"/>
</dbReference>
<evidence type="ECO:0000256" key="2">
    <source>
        <dbReference type="ARBA" id="ARBA00022723"/>
    </source>
</evidence>
<comment type="caution">
    <text evidence="10">The sequence shown here is derived from an EMBL/GenBank/DDBJ whole genome shotgun (WGS) entry which is preliminary data.</text>
</comment>
<accession>A0ABD2ASG8</accession>
<evidence type="ECO:0000256" key="7">
    <source>
        <dbReference type="SAM" id="MobiDB-lite"/>
    </source>
</evidence>
<dbReference type="InterPro" id="IPR013083">
    <property type="entry name" value="Znf_RING/FYVE/PHD"/>
</dbReference>
<evidence type="ECO:0000313" key="10">
    <source>
        <dbReference type="EMBL" id="KAL2723277.1"/>
    </source>
</evidence>
<dbReference type="InterPro" id="IPR028889">
    <property type="entry name" value="USP"/>
</dbReference>
<dbReference type="InterPro" id="IPR050185">
    <property type="entry name" value="Ub_carboxyl-term_hydrolase"/>
</dbReference>
<dbReference type="PANTHER" id="PTHR21646:SF19">
    <property type="entry name" value="UBIQUITIN CARBOXYL-TERMINAL HYDROLASE 3"/>
    <property type="match status" value="1"/>
</dbReference>
<feature type="region of interest" description="Disordered" evidence="7">
    <location>
        <begin position="168"/>
        <end position="192"/>
    </location>
</feature>